<evidence type="ECO:0000313" key="2">
    <source>
        <dbReference type="Proteomes" id="UP000239772"/>
    </source>
</evidence>
<dbReference type="InterPro" id="IPR008914">
    <property type="entry name" value="PEBP"/>
</dbReference>
<gene>
    <name evidence="1" type="ORF">SLNSH_03315</name>
</gene>
<comment type="caution">
    <text evidence="1">The sequence shown here is derived from an EMBL/GenBank/DDBJ whole genome shotgun (WGS) entry which is preliminary data.</text>
</comment>
<dbReference type="Gene3D" id="3.90.280.10">
    <property type="entry name" value="PEBP-like"/>
    <property type="match status" value="1"/>
</dbReference>
<accession>A0A2T1HXV0</accession>
<dbReference type="SUPFAM" id="SSF49777">
    <property type="entry name" value="PEBP-like"/>
    <property type="match status" value="1"/>
</dbReference>
<dbReference type="InterPro" id="IPR036610">
    <property type="entry name" value="PEBP-like_sf"/>
</dbReference>
<dbReference type="CDD" id="cd00865">
    <property type="entry name" value="PEBP_bact_arch"/>
    <property type="match status" value="1"/>
</dbReference>
<proteinExistence type="predicted"/>
<dbReference type="PANTHER" id="PTHR30289:SF1">
    <property type="entry name" value="PEBP (PHOSPHATIDYLETHANOLAMINE-BINDING PROTEIN) FAMILY PROTEIN"/>
    <property type="match status" value="1"/>
</dbReference>
<dbReference type="OrthoDB" id="9797506at2"/>
<name>A0A2T1HXV0_9HYPH</name>
<dbReference type="NCBIfam" id="TIGR00481">
    <property type="entry name" value="YbhB/YbcL family Raf kinase inhibitor-like protein"/>
    <property type="match status" value="1"/>
</dbReference>
<dbReference type="EMBL" id="PVZS01000003">
    <property type="protein sequence ID" value="PSC06516.1"/>
    <property type="molecule type" value="Genomic_DNA"/>
</dbReference>
<reference evidence="2" key="1">
    <citation type="submission" date="2018-03" db="EMBL/GenBank/DDBJ databases">
        <authorList>
            <person name="Sun L."/>
            <person name="Liu H."/>
            <person name="Chen W."/>
            <person name="Huang K."/>
            <person name="Liu W."/>
            <person name="Gao X."/>
        </authorList>
    </citation>
    <scope>NUCLEOTIDE SEQUENCE [LARGE SCALE GENOMIC DNA]</scope>
    <source>
        <strain evidence="2">SH9</strain>
    </source>
</reference>
<evidence type="ECO:0000313" key="1">
    <source>
        <dbReference type="EMBL" id="PSC06516.1"/>
    </source>
</evidence>
<dbReference type="InterPro" id="IPR005247">
    <property type="entry name" value="YbhB_YbcL/LppC-like"/>
</dbReference>
<keyword evidence="2" id="KW-1185">Reference proteome</keyword>
<dbReference type="AlphaFoldDB" id="A0A2T1HXV0"/>
<organism evidence="1 2">
    <name type="scientific">Alsobacter soli</name>
    <dbReference type="NCBI Taxonomy" id="2109933"/>
    <lineage>
        <taxon>Bacteria</taxon>
        <taxon>Pseudomonadati</taxon>
        <taxon>Pseudomonadota</taxon>
        <taxon>Alphaproteobacteria</taxon>
        <taxon>Hyphomicrobiales</taxon>
        <taxon>Alsobacteraceae</taxon>
        <taxon>Alsobacter</taxon>
    </lineage>
</organism>
<sequence>MRLESPAFRPGAAIPRRYTCDGENVSPALEWSGAPEGALSFAILCDDPDAPGGVWRHWAVYDLPPTLRRLPEGAGAEGVSRQAVNDFGHPGYGGPCPPRGHGAHRYRFRLLALSTDILHVPSTASCRMVEQEARKHLLAEAVLEGVYGR</sequence>
<protein>
    <submittedName>
        <fullName evidence="1">YbhB/YbcL family Raf kinase inhibitor-like protein</fullName>
    </submittedName>
</protein>
<dbReference type="Pfam" id="PF01161">
    <property type="entry name" value="PBP"/>
    <property type="match status" value="1"/>
</dbReference>
<dbReference type="PANTHER" id="PTHR30289">
    <property type="entry name" value="UNCHARACTERIZED PROTEIN YBCL-RELATED"/>
    <property type="match status" value="1"/>
</dbReference>
<dbReference type="Proteomes" id="UP000239772">
    <property type="component" value="Unassembled WGS sequence"/>
</dbReference>